<dbReference type="AlphaFoldDB" id="A0A8H5XAW3"/>
<protein>
    <submittedName>
        <fullName evidence="1">Uncharacterized protein</fullName>
    </submittedName>
</protein>
<organism evidence="1 2">
    <name type="scientific">Fusarium circinatum</name>
    <name type="common">Pitch canker fungus</name>
    <name type="synonym">Gibberella circinata</name>
    <dbReference type="NCBI Taxonomy" id="48490"/>
    <lineage>
        <taxon>Eukaryota</taxon>
        <taxon>Fungi</taxon>
        <taxon>Dikarya</taxon>
        <taxon>Ascomycota</taxon>
        <taxon>Pezizomycotina</taxon>
        <taxon>Sordariomycetes</taxon>
        <taxon>Hypocreomycetidae</taxon>
        <taxon>Hypocreales</taxon>
        <taxon>Nectriaceae</taxon>
        <taxon>Fusarium</taxon>
        <taxon>Fusarium fujikuroi species complex</taxon>
    </lineage>
</organism>
<evidence type="ECO:0000313" key="1">
    <source>
        <dbReference type="EMBL" id="KAF5689750.1"/>
    </source>
</evidence>
<proteinExistence type="predicted"/>
<gene>
    <name evidence="1" type="ORF">FCIRC_1213</name>
</gene>
<reference evidence="1 2" key="2">
    <citation type="submission" date="2020-05" db="EMBL/GenBank/DDBJ databases">
        <title>Identification and distribution of gene clusters putatively required for synthesis of sphingolipid metabolism inhibitors in phylogenetically diverse species of the filamentous fungus Fusarium.</title>
        <authorList>
            <person name="Kim H.-S."/>
            <person name="Busman M."/>
            <person name="Brown D.W."/>
            <person name="Divon H."/>
            <person name="Uhlig S."/>
            <person name="Proctor R.H."/>
        </authorList>
    </citation>
    <scope>NUCLEOTIDE SEQUENCE [LARGE SCALE GENOMIC DNA]</scope>
    <source>
        <strain evidence="1 2">NRRL 25331</strain>
    </source>
</reference>
<sequence length="75" mass="8859">MDTDPSEPIDESIWDSATVLGPKLYKDGTMMWKNCTALCKDVDDKDWIPMKKTGQWEIRRHWELYLTGGEIRRKK</sequence>
<evidence type="ECO:0000313" key="2">
    <source>
        <dbReference type="Proteomes" id="UP000572754"/>
    </source>
</evidence>
<accession>A0A8H5XAW3</accession>
<dbReference type="Proteomes" id="UP000572754">
    <property type="component" value="Unassembled WGS sequence"/>
</dbReference>
<keyword evidence="2" id="KW-1185">Reference proteome</keyword>
<dbReference type="EMBL" id="JAAQPE010000042">
    <property type="protein sequence ID" value="KAF5689750.1"/>
    <property type="molecule type" value="Genomic_DNA"/>
</dbReference>
<reference evidence="2" key="1">
    <citation type="journal article" date="2020" name="BMC Genomics">
        <title>Correction to: Identification and distribution of gene clusters required for synthesis of sphingolipid metabolism inhibitors in diverse species of the filamentous fungus Fusarium.</title>
        <authorList>
            <person name="Kim H.S."/>
            <person name="Lohmar J.M."/>
            <person name="Busman M."/>
            <person name="Brown D.W."/>
            <person name="Naumann T.A."/>
            <person name="Divon H.H."/>
            <person name="Lysoe E."/>
            <person name="Uhlig S."/>
            <person name="Proctor R.H."/>
        </authorList>
    </citation>
    <scope>NUCLEOTIDE SEQUENCE [LARGE SCALE GENOMIC DNA]</scope>
    <source>
        <strain evidence="2">NRRL 25331</strain>
    </source>
</reference>
<comment type="caution">
    <text evidence="1">The sequence shown here is derived from an EMBL/GenBank/DDBJ whole genome shotgun (WGS) entry which is preliminary data.</text>
</comment>
<name>A0A8H5XAW3_FUSCI</name>